<sequence length="390" mass="42283">MDSTQTSHQAFASLSPAVQRASTVVFDTLDDFVQRKHRQPDGYSYGITGTPTARGLEHQIAALENGKHCVITPSGQSALMTTVMGFVRGGDHLLISAACYGALKTFGEKWLARMGVEVEFYAPGIGAGIEALIKSNTRMICLESPGTVTMEMPDVPAIAAAARRRGVLTMMDNTWASPLGFRPLDHGIDFSVEAATKLFGGHSDLLMGSISMNDHDQYAVLRETQSILGQQVSPDDCFLVLRGLETLQVRLSAQSATTLLIARWLEQQPLVDRVLFPALESDPGHALWKRDFHGSGCLFSLILKPAPEQAFHGFFDALKRFVIGASWGGVHSLAAYYPAPLQAQRQFPLTDQPVIRLSIGLEEPAALIADLQAGLDAYAEVLYATSRKPG</sequence>
<dbReference type="NCBIfam" id="TIGR01324">
    <property type="entry name" value="cysta_beta_ly_B"/>
    <property type="match status" value="1"/>
</dbReference>
<organism evidence="7 8">
    <name type="scientific">Duganella aceris</name>
    <dbReference type="NCBI Taxonomy" id="2703883"/>
    <lineage>
        <taxon>Bacteria</taxon>
        <taxon>Pseudomonadati</taxon>
        <taxon>Pseudomonadota</taxon>
        <taxon>Betaproteobacteria</taxon>
        <taxon>Burkholderiales</taxon>
        <taxon>Oxalobacteraceae</taxon>
        <taxon>Telluria group</taxon>
        <taxon>Duganella</taxon>
    </lineage>
</organism>
<dbReference type="RefSeq" id="WP_166100216.1">
    <property type="nucleotide sequence ID" value="NZ_JAADJT010000002.1"/>
</dbReference>
<dbReference type="InterPro" id="IPR000277">
    <property type="entry name" value="Cys/Met-Metab_PyrdxlP-dep_enz"/>
</dbReference>
<dbReference type="PANTHER" id="PTHR43500">
    <property type="entry name" value="CYSTATHIONINE BETA-LYASE-RELATED"/>
    <property type="match status" value="1"/>
</dbReference>
<accession>A0ABX0FHF6</accession>
<evidence type="ECO:0000313" key="7">
    <source>
        <dbReference type="EMBL" id="NGZ83954.1"/>
    </source>
</evidence>
<protein>
    <submittedName>
        <fullName evidence="7">Cystathionine beta-lyase</fullName>
        <ecNumber evidence="7">4.4.1.8</ecNumber>
    </submittedName>
</protein>
<evidence type="ECO:0000313" key="8">
    <source>
        <dbReference type="Proteomes" id="UP000666369"/>
    </source>
</evidence>
<dbReference type="Gene3D" id="3.90.1150.10">
    <property type="entry name" value="Aspartate Aminotransferase, domain 1"/>
    <property type="match status" value="1"/>
</dbReference>
<keyword evidence="3 6" id="KW-0663">Pyridoxal phosphate</keyword>
<evidence type="ECO:0000256" key="6">
    <source>
        <dbReference type="RuleBase" id="RU362118"/>
    </source>
</evidence>
<dbReference type="PANTHER" id="PTHR43500:SF1">
    <property type="entry name" value="CYSTATHIONINE BETA-LYASE-RELATED"/>
    <property type="match status" value="1"/>
</dbReference>
<dbReference type="InterPro" id="IPR015424">
    <property type="entry name" value="PyrdxlP-dep_Trfase"/>
</dbReference>
<dbReference type="Gene3D" id="3.40.640.10">
    <property type="entry name" value="Type I PLP-dependent aspartate aminotransferase-like (Major domain)"/>
    <property type="match status" value="1"/>
</dbReference>
<evidence type="ECO:0000256" key="2">
    <source>
        <dbReference type="ARBA" id="ARBA00009077"/>
    </source>
</evidence>
<proteinExistence type="inferred from homology"/>
<evidence type="ECO:0000256" key="4">
    <source>
        <dbReference type="ARBA" id="ARBA00023239"/>
    </source>
</evidence>
<dbReference type="PIRSF" id="PIRSF001434">
    <property type="entry name" value="CGS"/>
    <property type="match status" value="1"/>
</dbReference>
<name>A0ABX0FHF6_9BURK</name>
<dbReference type="EMBL" id="JAADJT010000002">
    <property type="protein sequence ID" value="NGZ83954.1"/>
    <property type="molecule type" value="Genomic_DNA"/>
</dbReference>
<dbReference type="InterPro" id="IPR006233">
    <property type="entry name" value="Cys_b_lyase_bac"/>
</dbReference>
<dbReference type="InterPro" id="IPR015421">
    <property type="entry name" value="PyrdxlP-dep_Trfase_major"/>
</dbReference>
<comment type="similarity">
    <text evidence="2 6">Belongs to the trans-sulfuration enzymes family.</text>
</comment>
<reference evidence="8" key="2">
    <citation type="submission" date="2023-07" db="EMBL/GenBank/DDBJ databases">
        <title>Duganella aceri sp. nov., isolated from tree sap.</title>
        <authorList>
            <person name="Kim I.S."/>
        </authorList>
    </citation>
    <scope>NUCLEOTIDE SEQUENCE [LARGE SCALE GENOMIC DNA]</scope>
    <source>
        <strain evidence="8">SAP-35</strain>
    </source>
</reference>
<dbReference type="SUPFAM" id="SSF53383">
    <property type="entry name" value="PLP-dependent transferases"/>
    <property type="match status" value="1"/>
</dbReference>
<reference evidence="7 8" key="1">
    <citation type="submission" date="2020-01" db="EMBL/GenBank/DDBJ databases">
        <authorList>
            <person name="Lee S.D."/>
        </authorList>
    </citation>
    <scope>NUCLEOTIDE SEQUENCE [LARGE SCALE GENOMIC DNA]</scope>
    <source>
        <strain evidence="7 8">SAP-35</strain>
    </source>
</reference>
<keyword evidence="8" id="KW-1185">Reference proteome</keyword>
<dbReference type="InterPro" id="IPR015422">
    <property type="entry name" value="PyrdxlP-dep_Trfase_small"/>
</dbReference>
<evidence type="ECO:0000256" key="5">
    <source>
        <dbReference type="ARBA" id="ARBA00047517"/>
    </source>
</evidence>
<evidence type="ECO:0000256" key="3">
    <source>
        <dbReference type="ARBA" id="ARBA00022898"/>
    </source>
</evidence>
<dbReference type="GO" id="GO:0016829">
    <property type="term" value="F:lyase activity"/>
    <property type="evidence" value="ECO:0007669"/>
    <property type="project" value="UniProtKB-KW"/>
</dbReference>
<evidence type="ECO:0000256" key="1">
    <source>
        <dbReference type="ARBA" id="ARBA00001933"/>
    </source>
</evidence>
<dbReference type="Proteomes" id="UP000666369">
    <property type="component" value="Unassembled WGS sequence"/>
</dbReference>
<keyword evidence="4 7" id="KW-0456">Lyase</keyword>
<gene>
    <name evidence="7" type="primary">metC</name>
    <name evidence="7" type="ORF">GW587_06740</name>
</gene>
<comment type="caution">
    <text evidence="7">The sequence shown here is derived from an EMBL/GenBank/DDBJ whole genome shotgun (WGS) entry which is preliminary data.</text>
</comment>
<dbReference type="Pfam" id="PF01053">
    <property type="entry name" value="Cys_Met_Meta_PP"/>
    <property type="match status" value="1"/>
</dbReference>
<dbReference type="EC" id="4.4.1.8" evidence="7"/>
<comment type="cofactor">
    <cofactor evidence="1 6">
        <name>pyridoxal 5'-phosphate</name>
        <dbReference type="ChEBI" id="CHEBI:597326"/>
    </cofactor>
</comment>
<comment type="catalytic activity">
    <reaction evidence="5">
        <text>L,L-cystathionine + H2O = L-homocysteine + pyruvate + NH4(+)</text>
        <dbReference type="Rhea" id="RHEA:13965"/>
        <dbReference type="ChEBI" id="CHEBI:15361"/>
        <dbReference type="ChEBI" id="CHEBI:15377"/>
        <dbReference type="ChEBI" id="CHEBI:28938"/>
        <dbReference type="ChEBI" id="CHEBI:58161"/>
        <dbReference type="ChEBI" id="CHEBI:58199"/>
    </reaction>
</comment>